<dbReference type="InterPro" id="IPR013216">
    <property type="entry name" value="Methyltransf_11"/>
</dbReference>
<comment type="caution">
    <text evidence="2">The sequence shown here is derived from an EMBL/GenBank/DDBJ whole genome shotgun (WGS) entry which is preliminary data.</text>
</comment>
<evidence type="ECO:0000259" key="1">
    <source>
        <dbReference type="Pfam" id="PF08241"/>
    </source>
</evidence>
<protein>
    <submittedName>
        <fullName evidence="2">Class I SAM-dependent methyltransferase</fullName>
    </submittedName>
</protein>
<name>A0A643EV34_9HYPH</name>
<feature type="domain" description="Methyltransferase type 11" evidence="1">
    <location>
        <begin position="49"/>
        <end position="139"/>
    </location>
</feature>
<dbReference type="CDD" id="cd02440">
    <property type="entry name" value="AdoMet_MTases"/>
    <property type="match status" value="1"/>
</dbReference>
<keyword evidence="2" id="KW-0489">Methyltransferase</keyword>
<dbReference type="GO" id="GO:0008757">
    <property type="term" value="F:S-adenosylmethionine-dependent methyltransferase activity"/>
    <property type="evidence" value="ECO:0007669"/>
    <property type="project" value="InterPro"/>
</dbReference>
<keyword evidence="2" id="KW-0808">Transferase</keyword>
<proteinExistence type="predicted"/>
<evidence type="ECO:0000313" key="2">
    <source>
        <dbReference type="EMBL" id="KAB0564346.1"/>
    </source>
</evidence>
<reference evidence="2" key="1">
    <citation type="submission" date="2019-09" db="EMBL/GenBank/DDBJ databases">
        <title>Draft genome sequences of 48 bacterial type strains from the CCUG.</title>
        <authorList>
            <person name="Tunovic T."/>
            <person name="Pineiro-Iglesias B."/>
            <person name="Unosson C."/>
            <person name="Inganas E."/>
            <person name="Ohlen M."/>
            <person name="Cardew S."/>
            <person name="Jensie-Markopoulos S."/>
            <person name="Salva-Serra F."/>
            <person name="Jaen-Luchoro D."/>
            <person name="Karlsson R."/>
            <person name="Svensson-Stadler L."/>
            <person name="Chun J."/>
            <person name="Moore E."/>
        </authorList>
    </citation>
    <scope>NUCLEOTIDE SEQUENCE</scope>
    <source>
        <strain evidence="2">CCUG 50899</strain>
    </source>
</reference>
<dbReference type="PANTHER" id="PTHR43861:SF6">
    <property type="entry name" value="METHYLTRANSFERASE TYPE 11"/>
    <property type="match status" value="1"/>
</dbReference>
<accession>A0A643EV34</accession>
<gene>
    <name evidence="2" type="ORF">F7Q93_24545</name>
</gene>
<dbReference type="AlphaFoldDB" id="A0A643EV34"/>
<sequence>MANIEQQQQFWDDWNARTRERERPEISNRQAEVVLGWLRELKRKDLNILEVGCGSGWFCNELSPFGKVHGTDLSVNVLQRSQKKWPHVQFTAGDFFNLPFEKNSFDLVVTLEVLAHVENQQLFLCRISELLKEDGLLFLATQNRHVLENYCNLPPPGEGQVRRWVDRHELTKLVEEKFSICELRSVTPIAHKGFRRVLTSKKLNAAIRPLVGHSLRNYLEKNDCGWTLMVSARKNRYLAATLSSSV</sequence>
<dbReference type="PANTHER" id="PTHR43861">
    <property type="entry name" value="TRANS-ACONITATE 2-METHYLTRANSFERASE-RELATED"/>
    <property type="match status" value="1"/>
</dbReference>
<dbReference type="Pfam" id="PF08241">
    <property type="entry name" value="Methyltransf_11"/>
    <property type="match status" value="1"/>
</dbReference>
<dbReference type="RefSeq" id="WP_128094596.1">
    <property type="nucleotide sequence ID" value="NZ_JBHEEN010000020.1"/>
</dbReference>
<dbReference type="GO" id="GO:0032259">
    <property type="term" value="P:methylation"/>
    <property type="evidence" value="ECO:0007669"/>
    <property type="project" value="UniProtKB-KW"/>
</dbReference>
<dbReference type="InterPro" id="IPR029063">
    <property type="entry name" value="SAM-dependent_MTases_sf"/>
</dbReference>
<organism evidence="2">
    <name type="scientific">Brucella pituitosa</name>
    <dbReference type="NCBI Taxonomy" id="571256"/>
    <lineage>
        <taxon>Bacteria</taxon>
        <taxon>Pseudomonadati</taxon>
        <taxon>Pseudomonadota</taxon>
        <taxon>Alphaproteobacteria</taxon>
        <taxon>Hyphomicrobiales</taxon>
        <taxon>Brucellaceae</taxon>
        <taxon>Brucella/Ochrobactrum group</taxon>
        <taxon>Brucella</taxon>
    </lineage>
</organism>
<dbReference type="SUPFAM" id="SSF53335">
    <property type="entry name" value="S-adenosyl-L-methionine-dependent methyltransferases"/>
    <property type="match status" value="1"/>
</dbReference>
<dbReference type="EMBL" id="VZPE01000026">
    <property type="protein sequence ID" value="KAB0564346.1"/>
    <property type="molecule type" value="Genomic_DNA"/>
</dbReference>
<dbReference type="Gene3D" id="3.40.50.150">
    <property type="entry name" value="Vaccinia Virus protein VP39"/>
    <property type="match status" value="1"/>
</dbReference>